<dbReference type="InterPro" id="IPR038109">
    <property type="entry name" value="DNA_bind_recomb_sf"/>
</dbReference>
<protein>
    <submittedName>
        <fullName evidence="3">Recombinase family protein</fullName>
    </submittedName>
</protein>
<dbReference type="EMBL" id="CP054929">
    <property type="protein sequence ID" value="QKW51706.1"/>
    <property type="molecule type" value="Genomic_DNA"/>
</dbReference>
<evidence type="ECO:0000259" key="2">
    <source>
        <dbReference type="SMART" id="SM00857"/>
    </source>
</evidence>
<dbReference type="SMART" id="SM00857">
    <property type="entry name" value="Resolvase"/>
    <property type="match status" value="1"/>
</dbReference>
<dbReference type="SUPFAM" id="SSF53041">
    <property type="entry name" value="Resolvase-like"/>
    <property type="match status" value="1"/>
</dbReference>
<dbReference type="Gene3D" id="3.40.50.1390">
    <property type="entry name" value="Resolvase, N-terminal catalytic domain"/>
    <property type="match status" value="1"/>
</dbReference>
<dbReference type="AlphaFoldDB" id="A0A7H8NBH3"/>
<dbReference type="InterPro" id="IPR006119">
    <property type="entry name" value="Resolv_N"/>
</dbReference>
<sequence>MTNKGRSVREQLDAGQGDADRLGVRLVEDFIDDDRSASTYRAREREEFERMIEWIEEKKLDIVFAWAATRLQRDITVYARLRDACAANGVLWCYGGKVYDLSNKDDRFRTGLDALLGEREVDEMRDNVLRSLRANAANGLPHGQRAYGYRRVYDPHTRKLVRTEKDPQEAKIVLEICKEVAAGKAYAQIAKSLNRRGVTPPAREWRKEHIRRLAEWREDHPWNAGLHPDWVQRIKDHANLRAEAAQRLSTGEDALDIARDFNERQEPLLLARWHPGTINDYARDPRYTGTRTHHGQVTSEDAWPAIVSKATHVQCVAIITERKGKSHNSRPGRAVNWLSGTLLCDVCSTRMGAGRNKYGPYYRCLQPPVEGLHGGKGYHVSAKTHQIDAFVEAKLFAWLSSPAFVAAFNHDDDATMRQIEEAEAQVQLLRDRLQSFQEQAIVGTLSAESLAAVEAGLLPKIQEADRKARSLKTPPIVRELIGATPEEVAEAWKGIAIAQRRLVAEALLDVRLKKGTRGGTVPIEERLLVQPRRQAQRSLAEAI</sequence>
<dbReference type="GO" id="GO:0000150">
    <property type="term" value="F:DNA strand exchange activity"/>
    <property type="evidence" value="ECO:0007669"/>
    <property type="project" value="InterPro"/>
</dbReference>
<accession>A0A7H8NBH3</accession>
<dbReference type="Pfam" id="PF07508">
    <property type="entry name" value="Recombinase"/>
    <property type="match status" value="2"/>
</dbReference>
<evidence type="ECO:0000313" key="4">
    <source>
        <dbReference type="Proteomes" id="UP000509303"/>
    </source>
</evidence>
<organism evidence="3 4">
    <name type="scientific">Streptomyces buecherae</name>
    <dbReference type="NCBI Taxonomy" id="2763006"/>
    <lineage>
        <taxon>Bacteria</taxon>
        <taxon>Bacillati</taxon>
        <taxon>Actinomycetota</taxon>
        <taxon>Actinomycetes</taxon>
        <taxon>Kitasatosporales</taxon>
        <taxon>Streptomycetaceae</taxon>
        <taxon>Streptomyces</taxon>
    </lineage>
</organism>
<gene>
    <name evidence="3" type="ORF">HUT08_21705</name>
</gene>
<dbReference type="PANTHER" id="PTHR30461">
    <property type="entry name" value="DNA-INVERTASE FROM LAMBDOID PROPHAGE"/>
    <property type="match status" value="1"/>
</dbReference>
<dbReference type="InterPro" id="IPR050639">
    <property type="entry name" value="SSR_resolvase"/>
</dbReference>
<dbReference type="Proteomes" id="UP000509303">
    <property type="component" value="Chromosome"/>
</dbReference>
<name>A0A7H8NBH3_9ACTN</name>
<proteinExistence type="predicted"/>
<reference evidence="3 4" key="1">
    <citation type="submission" date="2020-06" db="EMBL/GenBank/DDBJ databases">
        <title>Genome mining for natural products.</title>
        <authorList>
            <person name="Zhang B."/>
            <person name="Shi J."/>
            <person name="Ge H."/>
        </authorList>
    </citation>
    <scope>NUCLEOTIDE SEQUENCE [LARGE SCALE GENOMIC DNA]</scope>
    <source>
        <strain evidence="3 4">NA00687</strain>
    </source>
</reference>
<evidence type="ECO:0000256" key="1">
    <source>
        <dbReference type="SAM" id="Coils"/>
    </source>
</evidence>
<dbReference type="Pfam" id="PF00239">
    <property type="entry name" value="Resolvase"/>
    <property type="match status" value="1"/>
</dbReference>
<dbReference type="InterPro" id="IPR036162">
    <property type="entry name" value="Resolvase-like_N_sf"/>
</dbReference>
<dbReference type="GO" id="GO:0003677">
    <property type="term" value="F:DNA binding"/>
    <property type="evidence" value="ECO:0007669"/>
    <property type="project" value="InterPro"/>
</dbReference>
<keyword evidence="1" id="KW-0175">Coiled coil</keyword>
<dbReference type="InterPro" id="IPR011109">
    <property type="entry name" value="DNA_bind_recombinase_dom"/>
</dbReference>
<dbReference type="PANTHER" id="PTHR30461:SF23">
    <property type="entry name" value="DNA RECOMBINASE-RELATED"/>
    <property type="match status" value="1"/>
</dbReference>
<keyword evidence="4" id="KW-1185">Reference proteome</keyword>
<evidence type="ECO:0000313" key="3">
    <source>
        <dbReference type="EMBL" id="QKW51706.1"/>
    </source>
</evidence>
<feature type="domain" description="Resolvase/invertase-type recombinase catalytic" evidence="2">
    <location>
        <begin position="2"/>
        <end position="141"/>
    </location>
</feature>
<feature type="coiled-coil region" evidence="1">
    <location>
        <begin position="412"/>
        <end position="439"/>
    </location>
</feature>
<dbReference type="Gene3D" id="3.90.1750.20">
    <property type="entry name" value="Putative Large Serine Recombinase, Chain B, Domain 2"/>
    <property type="match status" value="1"/>
</dbReference>